<organism evidence="1 2">
    <name type="scientific">Maritimibacter alkaliphilus HTCC2654</name>
    <dbReference type="NCBI Taxonomy" id="314271"/>
    <lineage>
        <taxon>Bacteria</taxon>
        <taxon>Pseudomonadati</taxon>
        <taxon>Pseudomonadota</taxon>
        <taxon>Alphaproteobacteria</taxon>
        <taxon>Rhodobacterales</taxon>
        <taxon>Roseobacteraceae</taxon>
        <taxon>Maritimibacter</taxon>
    </lineage>
</organism>
<reference evidence="1 2" key="1">
    <citation type="journal article" date="2010" name="J. Bacteriol.">
        <title>Genome sequences of Pelagibaca bermudensis HTCC2601T and Maritimibacter alkaliphilus HTCC2654T, the type strains of two marine Roseobacter genera.</title>
        <authorList>
            <person name="Thrash J.C."/>
            <person name="Cho J.C."/>
            <person name="Ferriera S."/>
            <person name="Johnson J."/>
            <person name="Vergin K.L."/>
            <person name="Giovannoni S.J."/>
        </authorList>
    </citation>
    <scope>NUCLEOTIDE SEQUENCE [LARGE SCALE GENOMIC DNA]</scope>
    <source>
        <strain evidence="1 2">HTCC2654</strain>
    </source>
</reference>
<dbReference type="NCBIfam" id="TIGR02216">
    <property type="entry name" value="phage_TIGR02216"/>
    <property type="match status" value="1"/>
</dbReference>
<sequence length="72" mass="7784">MSGFDWSGLMRLGMRGLGLRPHEFWALTPAELTLMLGRDGAAGPLDRARLEDLARAFPDTPADTGEMTDGGH</sequence>
<name>A3VL21_9RHOB</name>
<dbReference type="STRING" id="314271.RB2654_05285"/>
<dbReference type="RefSeq" id="WP_008329376.1">
    <property type="nucleotide sequence ID" value="NZ_CH902578.1"/>
</dbReference>
<evidence type="ECO:0000313" key="2">
    <source>
        <dbReference type="Proteomes" id="UP000002931"/>
    </source>
</evidence>
<comment type="caution">
    <text evidence="1">The sequence shown here is derived from an EMBL/GenBank/DDBJ whole genome shotgun (WGS) entry which is preliminary data.</text>
</comment>
<keyword evidence="2" id="KW-1185">Reference proteome</keyword>
<dbReference type="Pfam" id="PF09550">
    <property type="entry name" value="Phage_TAC_6"/>
    <property type="match status" value="1"/>
</dbReference>
<accession>A3VL21</accession>
<dbReference type="OrthoDB" id="7582980at2"/>
<dbReference type="AlphaFoldDB" id="A3VL21"/>
<evidence type="ECO:0000313" key="1">
    <source>
        <dbReference type="EMBL" id="EAQ11071.1"/>
    </source>
</evidence>
<dbReference type="eggNOG" id="ENOG5032XZR">
    <property type="taxonomic scope" value="Bacteria"/>
</dbReference>
<gene>
    <name evidence="1" type="ORF">RB2654_05285</name>
</gene>
<dbReference type="HOGENOM" id="CLU_188457_0_0_5"/>
<protein>
    <recommendedName>
        <fullName evidence="3">Phage tail assembly chaperone</fullName>
    </recommendedName>
</protein>
<dbReference type="Proteomes" id="UP000002931">
    <property type="component" value="Unassembled WGS sequence"/>
</dbReference>
<dbReference type="InterPro" id="IPR011739">
    <property type="entry name" value="GTA_rcc01693"/>
</dbReference>
<evidence type="ECO:0008006" key="3">
    <source>
        <dbReference type="Google" id="ProtNLM"/>
    </source>
</evidence>
<dbReference type="EMBL" id="AAMT01000020">
    <property type="protein sequence ID" value="EAQ11071.1"/>
    <property type="molecule type" value="Genomic_DNA"/>
</dbReference>
<dbReference type="InterPro" id="IPR019056">
    <property type="entry name" value="Phage_TAC_6"/>
</dbReference>
<proteinExistence type="predicted"/>